<evidence type="ECO:0000313" key="1">
    <source>
        <dbReference type="EMBL" id="QSX31489.1"/>
    </source>
</evidence>
<evidence type="ECO:0000313" key="2">
    <source>
        <dbReference type="Proteomes" id="UP000663281"/>
    </source>
</evidence>
<sequence>MGMNAMLLEARQEIAALKAAMQDNARLAVVTHVERLVESIMSAPVPEYGYQHNLQMRQVIVNVMNRSIEPLTNTAPWILYKDKPPVDGRYRVRAQGSVHSWQHQVKGGEVYDLQGEKVLNFGCEWQRIDS</sequence>
<dbReference type="EMBL" id="CP071504">
    <property type="protein sequence ID" value="QSX31489.1"/>
    <property type="molecule type" value="Genomic_DNA"/>
</dbReference>
<gene>
    <name evidence="1" type="ORF">JYB88_07700</name>
</gene>
<dbReference type="RefSeq" id="WP_207326024.1">
    <property type="nucleotide sequence ID" value="NZ_CP071504.1"/>
</dbReference>
<dbReference type="KEGG" id="scyp:JYB88_07700"/>
<name>A0A974XN88_9GAMM</name>
<dbReference type="Proteomes" id="UP000663281">
    <property type="component" value="Chromosome"/>
</dbReference>
<keyword evidence="2" id="KW-1185">Reference proteome</keyword>
<dbReference type="AlphaFoldDB" id="A0A974XN88"/>
<proteinExistence type="predicted"/>
<reference evidence="1 2" key="1">
    <citation type="submission" date="2021-03" db="EMBL/GenBank/DDBJ databases">
        <title>Novel species identification of genus Shewanella.</title>
        <authorList>
            <person name="Liu G."/>
            <person name="Zhang Q."/>
        </authorList>
    </citation>
    <scope>NUCLEOTIDE SEQUENCE [LARGE SCALE GENOMIC DNA]</scope>
    <source>
        <strain evidence="1 2">FJAT-53726</strain>
    </source>
</reference>
<organism evidence="1 2">
    <name type="scientific">Shewanella cyperi</name>
    <dbReference type="NCBI Taxonomy" id="2814292"/>
    <lineage>
        <taxon>Bacteria</taxon>
        <taxon>Pseudomonadati</taxon>
        <taxon>Pseudomonadota</taxon>
        <taxon>Gammaproteobacteria</taxon>
        <taxon>Alteromonadales</taxon>
        <taxon>Shewanellaceae</taxon>
        <taxon>Shewanella</taxon>
    </lineage>
</organism>
<protein>
    <submittedName>
        <fullName evidence="1">Uncharacterized protein</fullName>
    </submittedName>
</protein>
<accession>A0A974XN88</accession>